<keyword evidence="8" id="KW-0964">Secreted</keyword>
<evidence type="ECO:0000256" key="7">
    <source>
        <dbReference type="ARBA" id="ARBA00022512"/>
    </source>
</evidence>
<dbReference type="GO" id="GO:0071555">
    <property type="term" value="P:cell wall organization"/>
    <property type="evidence" value="ECO:0007669"/>
    <property type="project" value="UniProtKB-KW"/>
</dbReference>
<evidence type="ECO:0000256" key="20">
    <source>
        <dbReference type="SAM" id="SignalP"/>
    </source>
</evidence>
<sequence>MKASVIVSVLGALLVGAAGLTDATKCPRHNTNTLVTPSGGEGRTLQGLNYNSKRASGECGTVEDVKADLEFFSSVTKAYRIYSLTNCNEGELLLQAIKGTDFKVALGMWVGKDPVPVTEEMAKLETLAQTYGDVIKSSVSGLIVGSEAIYRKDVDEATLTGYIKQARDILRKHNLDTPVTAAETYDKQTPGLVAAVDYVTMNAFPFWENKTIEEAKSVFFEHYDAVSGLANGKTVVVGETGWPTAGNNYGPAEPSLDNMKTYLGQFACEAHKRNIKYYWFSCTDEPWKHDEHSIGVEPNWGLTQSDRRTWKIEGAFYQC</sequence>
<reference evidence="21" key="1">
    <citation type="submission" date="2022-07" db="EMBL/GenBank/DDBJ databases">
        <title>Phylogenomic reconstructions and comparative analyses of Kickxellomycotina fungi.</title>
        <authorList>
            <person name="Reynolds N.K."/>
            <person name="Stajich J.E."/>
            <person name="Barry K."/>
            <person name="Grigoriev I.V."/>
            <person name="Crous P."/>
            <person name="Smith M.E."/>
        </authorList>
    </citation>
    <scope>NUCLEOTIDE SEQUENCE</scope>
    <source>
        <strain evidence="21">RSA 567</strain>
    </source>
</reference>
<keyword evidence="12" id="KW-0325">Glycoprotein</keyword>
<dbReference type="EMBL" id="JANBQB010000060">
    <property type="protein sequence ID" value="KAJ1983323.1"/>
    <property type="molecule type" value="Genomic_DNA"/>
</dbReference>
<dbReference type="GO" id="GO:0042973">
    <property type="term" value="F:glucan endo-1,3-beta-D-glucosidase activity"/>
    <property type="evidence" value="ECO:0007669"/>
    <property type="project" value="UniProtKB-EC"/>
</dbReference>
<keyword evidence="11" id="KW-0472">Membrane</keyword>
<feature type="signal peptide" evidence="20">
    <location>
        <begin position="1"/>
        <end position="23"/>
    </location>
</feature>
<dbReference type="AlphaFoldDB" id="A0A9W8BAY8"/>
<dbReference type="GO" id="GO:0009986">
    <property type="term" value="C:cell surface"/>
    <property type="evidence" value="ECO:0007669"/>
    <property type="project" value="TreeGrafter"/>
</dbReference>
<keyword evidence="14" id="KW-0961">Cell wall biogenesis/degradation</keyword>
<dbReference type="InterPro" id="IPR050732">
    <property type="entry name" value="Beta-glucan_modifiers"/>
</dbReference>
<accession>A0A9W8BAY8</accession>
<dbReference type="GO" id="GO:0000272">
    <property type="term" value="P:polysaccharide catabolic process"/>
    <property type="evidence" value="ECO:0007669"/>
    <property type="project" value="UniProtKB-KW"/>
</dbReference>
<evidence type="ECO:0000256" key="16">
    <source>
        <dbReference type="ARBA" id="ARBA00037649"/>
    </source>
</evidence>
<evidence type="ECO:0000256" key="11">
    <source>
        <dbReference type="ARBA" id="ARBA00023136"/>
    </source>
</evidence>
<dbReference type="Proteomes" id="UP001151582">
    <property type="component" value="Unassembled WGS sequence"/>
</dbReference>
<keyword evidence="13" id="KW-0119">Carbohydrate metabolism</keyword>
<evidence type="ECO:0000256" key="17">
    <source>
        <dbReference type="ARBA" id="ARBA00042373"/>
    </source>
</evidence>
<gene>
    <name evidence="21" type="primary">BGL2</name>
    <name evidence="21" type="ORF">H4R34_001346</name>
</gene>
<keyword evidence="10 21" id="KW-0378">Hydrolase</keyword>
<keyword evidence="6" id="KW-1003">Cell membrane</keyword>
<evidence type="ECO:0000256" key="18">
    <source>
        <dbReference type="ARBA" id="ARBA00043078"/>
    </source>
</evidence>
<dbReference type="SUPFAM" id="SSF51445">
    <property type="entry name" value="(Trans)glycosidases"/>
    <property type="match status" value="1"/>
</dbReference>
<dbReference type="OrthoDB" id="77201at2759"/>
<evidence type="ECO:0000256" key="4">
    <source>
        <dbReference type="ARBA" id="ARBA00008773"/>
    </source>
</evidence>
<evidence type="ECO:0000256" key="14">
    <source>
        <dbReference type="ARBA" id="ARBA00023316"/>
    </source>
</evidence>
<evidence type="ECO:0000256" key="19">
    <source>
        <dbReference type="RuleBase" id="RU004335"/>
    </source>
</evidence>
<evidence type="ECO:0000313" key="22">
    <source>
        <dbReference type="Proteomes" id="UP001151582"/>
    </source>
</evidence>
<keyword evidence="21" id="KW-0326">Glycosidase</keyword>
<dbReference type="InterPro" id="IPR017853">
    <property type="entry name" value="GH"/>
</dbReference>
<dbReference type="PANTHER" id="PTHR16631">
    <property type="entry name" value="GLUCAN 1,3-BETA-GLUCOSIDASE"/>
    <property type="match status" value="1"/>
</dbReference>
<evidence type="ECO:0000256" key="2">
    <source>
        <dbReference type="ARBA" id="ARBA00004191"/>
    </source>
</evidence>
<dbReference type="Pfam" id="PF00332">
    <property type="entry name" value="Glyco_hydro_17"/>
    <property type="match status" value="1"/>
</dbReference>
<evidence type="ECO:0000256" key="12">
    <source>
        <dbReference type="ARBA" id="ARBA00023180"/>
    </source>
</evidence>
<evidence type="ECO:0000256" key="15">
    <source>
        <dbReference type="ARBA" id="ARBA00023326"/>
    </source>
</evidence>
<protein>
    <recommendedName>
        <fullName evidence="5">glucan endo-1,3-beta-D-glucosidase</fullName>
        <ecNumber evidence="5">3.2.1.39</ecNumber>
    </recommendedName>
    <alternativeName>
        <fullName evidence="18">Endo-1,3-beta-glucanase btgC</fullName>
    </alternativeName>
    <alternativeName>
        <fullName evidence="17">Laminarinase btgC</fullName>
    </alternativeName>
</protein>
<feature type="chain" id="PRO_5040940454" description="glucan endo-1,3-beta-D-glucosidase" evidence="20">
    <location>
        <begin position="24"/>
        <end position="319"/>
    </location>
</feature>
<keyword evidence="15" id="KW-0624">Polysaccharide degradation</keyword>
<keyword evidence="22" id="KW-1185">Reference proteome</keyword>
<proteinExistence type="inferred from homology"/>
<dbReference type="EC" id="3.2.1.39" evidence="5"/>
<organism evidence="21 22">
    <name type="scientific">Dimargaris verticillata</name>
    <dbReference type="NCBI Taxonomy" id="2761393"/>
    <lineage>
        <taxon>Eukaryota</taxon>
        <taxon>Fungi</taxon>
        <taxon>Fungi incertae sedis</taxon>
        <taxon>Zoopagomycota</taxon>
        <taxon>Kickxellomycotina</taxon>
        <taxon>Dimargaritomycetes</taxon>
        <taxon>Dimargaritales</taxon>
        <taxon>Dimargaritaceae</taxon>
        <taxon>Dimargaris</taxon>
    </lineage>
</organism>
<comment type="function">
    <text evidence="16">Glucanases play a role in cell expansion during growth, in cell-cell fusion during mating, and in spore release during sporulation. This enzyme may be involved in beta-glucan degradation. Active on laminarin and lichenan.</text>
</comment>
<keyword evidence="9 20" id="KW-0732">Signal</keyword>
<evidence type="ECO:0000313" key="21">
    <source>
        <dbReference type="EMBL" id="KAJ1983323.1"/>
    </source>
</evidence>
<dbReference type="GO" id="GO:0009277">
    <property type="term" value="C:fungal-type cell wall"/>
    <property type="evidence" value="ECO:0007669"/>
    <property type="project" value="TreeGrafter"/>
</dbReference>
<evidence type="ECO:0000256" key="8">
    <source>
        <dbReference type="ARBA" id="ARBA00022525"/>
    </source>
</evidence>
<evidence type="ECO:0000256" key="6">
    <source>
        <dbReference type="ARBA" id="ARBA00022475"/>
    </source>
</evidence>
<comment type="catalytic activity">
    <reaction evidence="1">
        <text>Hydrolysis of (1-&gt;3)-beta-D-glucosidic linkages in (1-&gt;3)-beta-D-glucans.</text>
        <dbReference type="EC" id="3.2.1.39"/>
    </reaction>
</comment>
<evidence type="ECO:0000256" key="5">
    <source>
        <dbReference type="ARBA" id="ARBA00012780"/>
    </source>
</evidence>
<comment type="caution">
    <text evidence="21">The sequence shown here is derived from an EMBL/GenBank/DDBJ whole genome shotgun (WGS) entry which is preliminary data.</text>
</comment>
<evidence type="ECO:0000256" key="10">
    <source>
        <dbReference type="ARBA" id="ARBA00022801"/>
    </source>
</evidence>
<dbReference type="PANTHER" id="PTHR16631:SF17">
    <property type="entry name" value="GLUCAN ENDO-1,3-BETA-GLUCOSIDASE BTGC"/>
    <property type="match status" value="1"/>
</dbReference>
<dbReference type="Gene3D" id="3.20.20.80">
    <property type="entry name" value="Glycosidases"/>
    <property type="match status" value="1"/>
</dbReference>
<keyword evidence="7" id="KW-0134">Cell wall</keyword>
<evidence type="ECO:0000256" key="13">
    <source>
        <dbReference type="ARBA" id="ARBA00023277"/>
    </source>
</evidence>
<evidence type="ECO:0000256" key="3">
    <source>
        <dbReference type="ARBA" id="ARBA00004401"/>
    </source>
</evidence>
<comment type="subcellular location">
    <subcellularLocation>
        <location evidence="3">Cell membrane</location>
        <topology evidence="3">Single-pass type II membrane protein</topology>
    </subcellularLocation>
    <subcellularLocation>
        <location evidence="2">Secreted</location>
        <location evidence="2">Cell wall</location>
    </subcellularLocation>
</comment>
<dbReference type="InterPro" id="IPR000490">
    <property type="entry name" value="Glyco_hydro_17"/>
</dbReference>
<dbReference type="GO" id="GO:0005886">
    <property type="term" value="C:plasma membrane"/>
    <property type="evidence" value="ECO:0007669"/>
    <property type="project" value="UniProtKB-SubCell"/>
</dbReference>
<comment type="similarity">
    <text evidence="4 19">Belongs to the glycosyl hydrolase 17 family.</text>
</comment>
<evidence type="ECO:0000256" key="1">
    <source>
        <dbReference type="ARBA" id="ARBA00000382"/>
    </source>
</evidence>
<evidence type="ECO:0000256" key="9">
    <source>
        <dbReference type="ARBA" id="ARBA00022729"/>
    </source>
</evidence>
<dbReference type="GO" id="GO:0005576">
    <property type="term" value="C:extracellular region"/>
    <property type="evidence" value="ECO:0007669"/>
    <property type="project" value="TreeGrafter"/>
</dbReference>
<name>A0A9W8BAY8_9FUNG</name>